<organism evidence="4 5">
    <name type="scientific">Fusarium albosuccineum</name>
    <dbReference type="NCBI Taxonomy" id="1237068"/>
    <lineage>
        <taxon>Eukaryota</taxon>
        <taxon>Fungi</taxon>
        <taxon>Dikarya</taxon>
        <taxon>Ascomycota</taxon>
        <taxon>Pezizomycotina</taxon>
        <taxon>Sordariomycetes</taxon>
        <taxon>Hypocreomycetidae</taxon>
        <taxon>Hypocreales</taxon>
        <taxon>Nectriaceae</taxon>
        <taxon>Fusarium</taxon>
        <taxon>Fusarium decemcellulare species complex</taxon>
    </lineage>
</organism>
<dbReference type="PANTHER" id="PTHR38794">
    <property type="entry name" value="INTEGRAL MEMBRANE PROTEIN"/>
    <property type="match status" value="1"/>
</dbReference>
<feature type="transmembrane region" description="Helical" evidence="2">
    <location>
        <begin position="238"/>
        <end position="260"/>
    </location>
</feature>
<evidence type="ECO:0000313" key="4">
    <source>
        <dbReference type="EMBL" id="KAF4462552.1"/>
    </source>
</evidence>
<keyword evidence="5" id="KW-1185">Reference proteome</keyword>
<feature type="region of interest" description="Disordered" evidence="1">
    <location>
        <begin position="351"/>
        <end position="377"/>
    </location>
</feature>
<feature type="transmembrane region" description="Helical" evidence="2">
    <location>
        <begin position="168"/>
        <end position="192"/>
    </location>
</feature>
<name>A0A8H4L6K9_9HYPO</name>
<keyword evidence="2" id="KW-0812">Transmembrane</keyword>
<reference evidence="4 5" key="1">
    <citation type="submission" date="2020-01" db="EMBL/GenBank/DDBJ databases">
        <title>Identification and distribution of gene clusters putatively required for synthesis of sphingolipid metabolism inhibitors in phylogenetically diverse species of the filamentous fungus Fusarium.</title>
        <authorList>
            <person name="Kim H.-S."/>
            <person name="Busman M."/>
            <person name="Brown D.W."/>
            <person name="Divon H."/>
            <person name="Uhlig S."/>
            <person name="Proctor R.H."/>
        </authorList>
    </citation>
    <scope>NUCLEOTIDE SEQUENCE [LARGE SCALE GENOMIC DNA]</scope>
    <source>
        <strain evidence="4 5">NRRL 20459</strain>
    </source>
</reference>
<dbReference type="PANTHER" id="PTHR38794:SF1">
    <property type="entry name" value="INTEGRAL MEMBRANE PROTEIN"/>
    <property type="match status" value="1"/>
</dbReference>
<feature type="transmembrane region" description="Helical" evidence="2">
    <location>
        <begin position="126"/>
        <end position="148"/>
    </location>
</feature>
<feature type="transmembrane region" description="Helical" evidence="2">
    <location>
        <begin position="95"/>
        <end position="119"/>
    </location>
</feature>
<accession>A0A8H4L6K9</accession>
<dbReference type="InterPro" id="IPR049326">
    <property type="entry name" value="Rhodopsin_dom_fungi"/>
</dbReference>
<feature type="transmembrane region" description="Helical" evidence="2">
    <location>
        <begin position="54"/>
        <end position="75"/>
    </location>
</feature>
<evidence type="ECO:0000256" key="1">
    <source>
        <dbReference type="SAM" id="MobiDB-lite"/>
    </source>
</evidence>
<gene>
    <name evidence="4" type="ORF">FALBO_10639</name>
</gene>
<feature type="compositionally biased region" description="Polar residues" evidence="1">
    <location>
        <begin position="285"/>
        <end position="296"/>
    </location>
</feature>
<feature type="region of interest" description="Disordered" evidence="1">
    <location>
        <begin position="281"/>
        <end position="331"/>
    </location>
</feature>
<protein>
    <submittedName>
        <fullName evidence="4">Integral membrane</fullName>
    </submittedName>
</protein>
<dbReference type="EMBL" id="JAADYS010001518">
    <property type="protein sequence ID" value="KAF4462552.1"/>
    <property type="molecule type" value="Genomic_DNA"/>
</dbReference>
<feature type="transmembrane region" description="Helical" evidence="2">
    <location>
        <begin position="204"/>
        <end position="226"/>
    </location>
</feature>
<dbReference type="PROSITE" id="PS51257">
    <property type="entry name" value="PROKAR_LIPOPROTEIN"/>
    <property type="match status" value="1"/>
</dbReference>
<keyword evidence="2" id="KW-0472">Membrane</keyword>
<evidence type="ECO:0000259" key="3">
    <source>
        <dbReference type="Pfam" id="PF20684"/>
    </source>
</evidence>
<dbReference type="AlphaFoldDB" id="A0A8H4L6K9"/>
<sequence>MNPPQKVITDTNKSPLVQVLTLMFLVIAILSCFVRTGTKIHMIKTLRVDDILTIAATVFAIAQSIAVYVGCDYGLGQPFKSLNSSDKDALFKSQYAANILFIVSLFCSKLSGTMTLGIMSQKNQKWLTYVCEAIVSIWGITGIFVSVFQCRLPAPWLYSNDENCINRIAFWTYYSIANIVTDLAIVIIMCESVLKIQTSWSKKILVMSVFGSRILVTPAIAVQIFYTNRAFSSADVTFSIWEATIAIQLVQCLAILTVCLPNFKPFLDSLESGQIRVDDLRRQGKSSSNGYPTNRPTYAGYKSGQNSHLDSGSRGVSSRSRGLKSVDDTVTTSKSQHSQVFEMVDFAKSKSRGGAKVTTDEQGTAWDRQSRTSQSSQTILIHQTWQVDIQSMHERGLAQG</sequence>
<dbReference type="Pfam" id="PF20684">
    <property type="entry name" value="Fung_rhodopsin"/>
    <property type="match status" value="1"/>
</dbReference>
<proteinExistence type="predicted"/>
<evidence type="ECO:0000256" key="2">
    <source>
        <dbReference type="SAM" id="Phobius"/>
    </source>
</evidence>
<keyword evidence="2" id="KW-1133">Transmembrane helix</keyword>
<feature type="domain" description="Rhodopsin" evidence="3">
    <location>
        <begin position="35"/>
        <end position="267"/>
    </location>
</feature>
<dbReference type="OrthoDB" id="3918601at2759"/>
<comment type="caution">
    <text evidence="4">The sequence shown here is derived from an EMBL/GenBank/DDBJ whole genome shotgun (WGS) entry which is preliminary data.</text>
</comment>
<dbReference type="Proteomes" id="UP000554235">
    <property type="component" value="Unassembled WGS sequence"/>
</dbReference>
<evidence type="ECO:0000313" key="5">
    <source>
        <dbReference type="Proteomes" id="UP000554235"/>
    </source>
</evidence>
<feature type="transmembrane region" description="Helical" evidence="2">
    <location>
        <begin position="16"/>
        <end position="34"/>
    </location>
</feature>